<feature type="region of interest" description="Disordered" evidence="1">
    <location>
        <begin position="388"/>
        <end position="441"/>
    </location>
</feature>
<feature type="region of interest" description="Disordered" evidence="1">
    <location>
        <begin position="354"/>
        <end position="374"/>
    </location>
</feature>
<keyword evidence="2" id="KW-1185">Reference proteome</keyword>
<feature type="region of interest" description="Disordered" evidence="1">
    <location>
        <begin position="311"/>
        <end position="331"/>
    </location>
</feature>
<accession>A0A6P3Y1Z2</accession>
<dbReference type="AlphaFoldDB" id="A0A6P3Y1Z2"/>
<feature type="compositionally biased region" description="Polar residues" evidence="1">
    <location>
        <begin position="364"/>
        <end position="374"/>
    </location>
</feature>
<feature type="region of interest" description="Disordered" evidence="1">
    <location>
        <begin position="176"/>
        <end position="226"/>
    </location>
</feature>
<organism evidence="2 3">
    <name type="scientific">Dinoponera quadriceps</name>
    <name type="common">South American ant</name>
    <dbReference type="NCBI Taxonomy" id="609295"/>
    <lineage>
        <taxon>Eukaryota</taxon>
        <taxon>Metazoa</taxon>
        <taxon>Ecdysozoa</taxon>
        <taxon>Arthropoda</taxon>
        <taxon>Hexapoda</taxon>
        <taxon>Insecta</taxon>
        <taxon>Pterygota</taxon>
        <taxon>Neoptera</taxon>
        <taxon>Endopterygota</taxon>
        <taxon>Hymenoptera</taxon>
        <taxon>Apocrita</taxon>
        <taxon>Aculeata</taxon>
        <taxon>Formicoidea</taxon>
        <taxon>Formicidae</taxon>
        <taxon>Ponerinae</taxon>
        <taxon>Ponerini</taxon>
        <taxon>Dinoponera</taxon>
    </lineage>
</organism>
<evidence type="ECO:0000256" key="1">
    <source>
        <dbReference type="SAM" id="MobiDB-lite"/>
    </source>
</evidence>
<feature type="compositionally biased region" description="Basic residues" evidence="1">
    <location>
        <begin position="183"/>
        <end position="192"/>
    </location>
</feature>
<dbReference type="RefSeq" id="XP_014484204.1">
    <property type="nucleotide sequence ID" value="XM_014628718.1"/>
</dbReference>
<feature type="compositionally biased region" description="Low complexity" evidence="1">
    <location>
        <begin position="201"/>
        <end position="217"/>
    </location>
</feature>
<dbReference type="Proteomes" id="UP000515204">
    <property type="component" value="Unplaced"/>
</dbReference>
<name>A0A6P3Y1Z2_DINQU</name>
<protein>
    <submittedName>
        <fullName evidence="3">Uncharacterized protein LOC106749347</fullName>
    </submittedName>
</protein>
<dbReference type="OrthoDB" id="6600770at2759"/>
<evidence type="ECO:0000313" key="2">
    <source>
        <dbReference type="Proteomes" id="UP000515204"/>
    </source>
</evidence>
<reference evidence="3" key="1">
    <citation type="submission" date="2025-08" db="UniProtKB">
        <authorList>
            <consortium name="RefSeq"/>
        </authorList>
    </citation>
    <scope>IDENTIFICATION</scope>
</reference>
<feature type="region of interest" description="Disordered" evidence="1">
    <location>
        <begin position="81"/>
        <end position="105"/>
    </location>
</feature>
<evidence type="ECO:0000313" key="3">
    <source>
        <dbReference type="RefSeq" id="XP_014484204.1"/>
    </source>
</evidence>
<sequence length="529" mass="58136">MTTESPKVEFALGSEVSPGRFFKSAFARTFTNGNGGCRDCKSLDYELVHDAAAAVAAASEDLGNNNGRFFSLAAGLADKPANGSERIASRRDPKEAAQSTSDANELEKLRKQCQLLKKENRRLQSAFLQNGFLQARVDTLQWQFKQVESNRQMYRSVMEQVAYFLDRAHKSLEILHTKDNPKDKRRVPRSRSVHAVVHADPSPSRVSTSSPSPSGSSRFTRAKSVTQMSPSVSSIRDFTWSVLRKNDPVYCTTPRTKPSQDLNKSHDDIVYQEPKQSELNPDEIPPEKLSQEAFRLLRLVDSLLATREPDLARVTPVEDNGSSPSPTERHHYHDVSASLQSGNFVNSTTLQEAGHIGGDHRNESSIAQGDSGSSCFVKNSEMNASLQATLPRTRRSPDAASWNSGSSKTTEEEDTTALATSSPKQLEKKEPTCKAKSPVSVSSAESESGFSSISSFQEVGLPSTSSIRPIKGCHTEVGLPEVPLDKTRHRRWTSTPAELQALYKLLYSQHRGSFGGSQATTESVSVCWV</sequence>
<dbReference type="KEGG" id="dqu:106749347"/>
<dbReference type="GeneID" id="106749347"/>
<proteinExistence type="predicted"/>
<gene>
    <name evidence="3" type="primary">LOC106749347</name>
</gene>